<dbReference type="PROSITE" id="PS50043">
    <property type="entry name" value="HTH_LUXR_2"/>
    <property type="match status" value="1"/>
</dbReference>
<dbReference type="SMART" id="SM00421">
    <property type="entry name" value="HTH_LUXR"/>
    <property type="match status" value="1"/>
</dbReference>
<dbReference type="GO" id="GO:0005524">
    <property type="term" value="F:ATP binding"/>
    <property type="evidence" value="ECO:0007669"/>
    <property type="project" value="UniProtKB-KW"/>
</dbReference>
<evidence type="ECO:0000256" key="3">
    <source>
        <dbReference type="SAM" id="MobiDB-lite"/>
    </source>
</evidence>
<dbReference type="InterPro" id="IPR016032">
    <property type="entry name" value="Sig_transdc_resp-reg_C-effctor"/>
</dbReference>
<dbReference type="Pfam" id="PF13191">
    <property type="entry name" value="AAA_16"/>
    <property type="match status" value="1"/>
</dbReference>
<proteinExistence type="predicted"/>
<dbReference type="SUPFAM" id="SSF52540">
    <property type="entry name" value="P-loop containing nucleoside triphosphate hydrolases"/>
    <property type="match status" value="1"/>
</dbReference>
<evidence type="ECO:0000256" key="2">
    <source>
        <dbReference type="ARBA" id="ARBA00022840"/>
    </source>
</evidence>
<dbReference type="InterPro" id="IPR000792">
    <property type="entry name" value="Tscrpt_reg_LuxR_C"/>
</dbReference>
<feature type="region of interest" description="Disordered" evidence="3">
    <location>
        <begin position="345"/>
        <end position="365"/>
    </location>
</feature>
<gene>
    <name evidence="5" type="ORF">CryarDRAFT_1431</name>
</gene>
<dbReference type="PRINTS" id="PR00038">
    <property type="entry name" value="HTHLUXR"/>
</dbReference>
<dbReference type="HOGENOM" id="CLU_006850_4_1_11"/>
<keyword evidence="1" id="KW-0547">Nucleotide-binding</keyword>
<feature type="domain" description="HTH luxR-type" evidence="4">
    <location>
        <begin position="832"/>
        <end position="897"/>
    </location>
</feature>
<dbReference type="GO" id="GO:0005737">
    <property type="term" value="C:cytoplasm"/>
    <property type="evidence" value="ECO:0007669"/>
    <property type="project" value="TreeGrafter"/>
</dbReference>
<dbReference type="RefSeq" id="WP_035849207.1">
    <property type="nucleotide sequence ID" value="NZ_KK073874.1"/>
</dbReference>
<dbReference type="Gene3D" id="1.10.10.10">
    <property type="entry name" value="Winged helix-like DNA-binding domain superfamily/Winged helix DNA-binding domain"/>
    <property type="match status" value="1"/>
</dbReference>
<evidence type="ECO:0000313" key="5">
    <source>
        <dbReference type="EMBL" id="EXG80358.1"/>
    </source>
</evidence>
<dbReference type="PANTHER" id="PTHR16305">
    <property type="entry name" value="TESTICULAR SOLUBLE ADENYLYL CYCLASE"/>
    <property type="match status" value="1"/>
</dbReference>
<evidence type="ECO:0000259" key="4">
    <source>
        <dbReference type="PROSITE" id="PS50043"/>
    </source>
</evidence>
<dbReference type="EMBL" id="JFBT01000001">
    <property type="protein sequence ID" value="EXG80358.1"/>
    <property type="molecule type" value="Genomic_DNA"/>
</dbReference>
<dbReference type="InterPro" id="IPR036388">
    <property type="entry name" value="WH-like_DNA-bd_sf"/>
</dbReference>
<dbReference type="AlphaFoldDB" id="A0A010YYQ9"/>
<accession>A0A010YYQ9</accession>
<dbReference type="InterPro" id="IPR027417">
    <property type="entry name" value="P-loop_NTPase"/>
</dbReference>
<dbReference type="Pfam" id="PF00196">
    <property type="entry name" value="GerE"/>
    <property type="match status" value="1"/>
</dbReference>
<dbReference type="Proteomes" id="UP000021053">
    <property type="component" value="Unassembled WGS sequence"/>
</dbReference>
<name>A0A010YYQ9_9ACTN</name>
<keyword evidence="2" id="KW-0067">ATP-binding</keyword>
<protein>
    <submittedName>
        <fullName evidence="5">Transcriptional regulator, luxR family</fullName>
    </submittedName>
</protein>
<dbReference type="PANTHER" id="PTHR16305:SF35">
    <property type="entry name" value="TRANSCRIPTIONAL ACTIVATOR DOMAIN"/>
    <property type="match status" value="1"/>
</dbReference>
<dbReference type="GO" id="GO:0003677">
    <property type="term" value="F:DNA binding"/>
    <property type="evidence" value="ECO:0007669"/>
    <property type="project" value="InterPro"/>
</dbReference>
<dbReference type="SUPFAM" id="SSF46894">
    <property type="entry name" value="C-terminal effector domain of the bipartite response regulators"/>
    <property type="match status" value="1"/>
</dbReference>
<sequence>MWAPAQLSDPLVGRRVEKERLEALIAAARDGRGEALVVSGEAGIGKSALLDHAVEVAAGFEVVRASGSELEREMAFAALHQLCVPLLRRLPELSERHRTAVRVAFGLADGVPDLFHLGLAVLELMAAGDRPLLCLVDDAHWLDPASSRVLAFLGRRVAADRIALLFAARPAAGPDAPGSLTGLPALTVSPLNDQESAQLLAQKFPLPLDERVRDNLLSEARGNPLALLELPRAGGFLPPTSSPLPTRIQDTFRARLTNLNPDARSLLVLASADPTGDPTLLWPAARHLGLDVALAGAEATATGLAEFDARIRFCHPLARSAVYRAADPAELRTAHAALAEVTDPRRAPDRRAWHRAQASSGPDDEVAAELERCASRAQARGGVAAAAAFLRRSVTLTLDPARRSERTLTAAAALLDAGDADAAHALLATVDSTSLDGFQQARADVLRGRVAFTRPGERAGPMLVVSAARRLAPLDPESSRDCFVDALEMALAVGRARGVIDEVLAAARSSAPAAASPDLLDVVMSLAAEGPRGAVPVLDTVRAVHGETWWARRPALATMITAEVWDFATHTAIAAWLETTGRDTGSPTMLRLGLGQRASDAVLVGDVGQAIAAIAEEEAIADAIGDQPLVYPRLHLAALRGRRADALRLFRAATDADSGGDGGRVTNLHWATALLHNGLGNYPAALEAARASIEDRNLFHVGGVLVELVEAATRCDEPAVAAGALDTLTDHAMAGGTPTALGVAAYARGLVTGVEDDYREALARLAESPLVPYRGRAHLLYGEWLRRAGRRRDSSEQLRTAHRLLAASGAEGFARRAADELRAAGEKVSRRPGRSIDELTSQEVAVARLVAAGATSQEVAVQLFISKRTVDAHLRGIFRKLGLTSRRQLRDHRFGRPTN</sequence>
<dbReference type="GO" id="GO:0004016">
    <property type="term" value="F:adenylate cyclase activity"/>
    <property type="evidence" value="ECO:0007669"/>
    <property type="project" value="TreeGrafter"/>
</dbReference>
<reference evidence="5 6" key="1">
    <citation type="submission" date="2013-07" db="EMBL/GenBank/DDBJ databases">
        <authorList>
            <consortium name="DOE Joint Genome Institute"/>
            <person name="Eisen J."/>
            <person name="Huntemann M."/>
            <person name="Han J."/>
            <person name="Chen A."/>
            <person name="Kyrpides N."/>
            <person name="Mavromatis K."/>
            <person name="Markowitz V."/>
            <person name="Palaniappan K."/>
            <person name="Ivanova N."/>
            <person name="Schaumberg A."/>
            <person name="Pati A."/>
            <person name="Liolios K."/>
            <person name="Nordberg H.P."/>
            <person name="Cantor M.N."/>
            <person name="Hua S.X."/>
            <person name="Woyke T."/>
        </authorList>
    </citation>
    <scope>NUCLEOTIDE SEQUENCE [LARGE SCALE GENOMIC DNA]</scope>
    <source>
        <strain evidence="5 6">DSM 44712</strain>
    </source>
</reference>
<comment type="caution">
    <text evidence="5">The sequence shown here is derived from an EMBL/GenBank/DDBJ whole genome shotgun (WGS) entry which is preliminary data.</text>
</comment>
<keyword evidence="6" id="KW-1185">Reference proteome</keyword>
<dbReference type="CDD" id="cd06170">
    <property type="entry name" value="LuxR_C_like"/>
    <property type="match status" value="1"/>
</dbReference>
<dbReference type="GO" id="GO:0006355">
    <property type="term" value="P:regulation of DNA-templated transcription"/>
    <property type="evidence" value="ECO:0007669"/>
    <property type="project" value="InterPro"/>
</dbReference>
<dbReference type="PATRIC" id="fig|927661.3.peg.1405"/>
<evidence type="ECO:0000313" key="6">
    <source>
        <dbReference type="Proteomes" id="UP000021053"/>
    </source>
</evidence>
<organism evidence="5 6">
    <name type="scientific">Cryptosporangium arvum DSM 44712</name>
    <dbReference type="NCBI Taxonomy" id="927661"/>
    <lineage>
        <taxon>Bacteria</taxon>
        <taxon>Bacillati</taxon>
        <taxon>Actinomycetota</taxon>
        <taxon>Actinomycetes</taxon>
        <taxon>Cryptosporangiales</taxon>
        <taxon>Cryptosporangiaceae</taxon>
        <taxon>Cryptosporangium</taxon>
    </lineage>
</organism>
<evidence type="ECO:0000256" key="1">
    <source>
        <dbReference type="ARBA" id="ARBA00022741"/>
    </source>
</evidence>
<dbReference type="InterPro" id="IPR041664">
    <property type="entry name" value="AAA_16"/>
</dbReference>